<dbReference type="GO" id="GO:0016818">
    <property type="term" value="F:hydrolase activity, acting on acid anhydrides, in phosphorus-containing anhydrides"/>
    <property type="evidence" value="ECO:0007669"/>
    <property type="project" value="InterPro"/>
</dbReference>
<evidence type="ECO:0000256" key="3">
    <source>
        <dbReference type="ARBA" id="ARBA00022723"/>
    </source>
</evidence>
<evidence type="ECO:0000313" key="9">
    <source>
        <dbReference type="Proteomes" id="UP000028411"/>
    </source>
</evidence>
<proteinExistence type="predicted"/>
<dbReference type="EMBL" id="JFHR01000002">
    <property type="protein sequence ID" value="KEQ55343.1"/>
    <property type="molecule type" value="Genomic_DNA"/>
</dbReference>
<keyword evidence="6" id="KW-0464">Manganese</keyword>
<dbReference type="RefSeq" id="WP_037447032.1">
    <property type="nucleotide sequence ID" value="NZ_JFHR01000002.1"/>
</dbReference>
<evidence type="ECO:0000256" key="1">
    <source>
        <dbReference type="ARBA" id="ARBA00001936"/>
    </source>
</evidence>
<dbReference type="SUPFAM" id="SSF55811">
    <property type="entry name" value="Nudix"/>
    <property type="match status" value="1"/>
</dbReference>
<keyword evidence="5" id="KW-0460">Magnesium</keyword>
<protein>
    <submittedName>
        <fullName evidence="8">NUDIX hydrolase</fullName>
    </submittedName>
</protein>
<organism evidence="8 9">
    <name type="scientific">Sphingobium chlorophenolicum</name>
    <dbReference type="NCBI Taxonomy" id="46429"/>
    <lineage>
        <taxon>Bacteria</taxon>
        <taxon>Pseudomonadati</taxon>
        <taxon>Pseudomonadota</taxon>
        <taxon>Alphaproteobacteria</taxon>
        <taxon>Sphingomonadales</taxon>
        <taxon>Sphingomonadaceae</taxon>
        <taxon>Sphingobium</taxon>
    </lineage>
</organism>
<dbReference type="InterPro" id="IPR039121">
    <property type="entry name" value="NUDT19"/>
</dbReference>
<keyword evidence="4 8" id="KW-0378">Hydrolase</keyword>
<evidence type="ECO:0000256" key="2">
    <source>
        <dbReference type="ARBA" id="ARBA00001946"/>
    </source>
</evidence>
<dbReference type="GO" id="GO:0046872">
    <property type="term" value="F:metal ion binding"/>
    <property type="evidence" value="ECO:0007669"/>
    <property type="project" value="UniProtKB-KW"/>
</dbReference>
<evidence type="ECO:0000259" key="7">
    <source>
        <dbReference type="PROSITE" id="PS51462"/>
    </source>
</evidence>
<evidence type="ECO:0000256" key="4">
    <source>
        <dbReference type="ARBA" id="ARBA00022801"/>
    </source>
</evidence>
<dbReference type="PATRIC" id="fig|46429.4.peg.501"/>
<dbReference type="PANTHER" id="PTHR12318">
    <property type="entry name" value="TESTOSTERONE-REGULATED PROTEIN RP2"/>
    <property type="match status" value="1"/>
</dbReference>
<dbReference type="PANTHER" id="PTHR12318:SF0">
    <property type="entry name" value="ACYL-COENZYME A DIPHOSPHATASE NUDT19"/>
    <property type="match status" value="1"/>
</dbReference>
<evidence type="ECO:0000313" key="8">
    <source>
        <dbReference type="EMBL" id="KEQ55343.1"/>
    </source>
</evidence>
<keyword evidence="3" id="KW-0479">Metal-binding</keyword>
<dbReference type="OrthoDB" id="7183442at2"/>
<gene>
    <name evidence="8" type="ORF">BV95_00507</name>
</gene>
<name>A0A081RJH0_SPHCR</name>
<sequence>MTEQVPESRAAATAVILRNRPGAAPEILMMERASSMAFAAGALVFPGGAVDAGDHALAERIAGGLPLDEAAARIAAIRETLEESGLAIGFTRPPEPDRIATMRRALIEGAALGDILNAHGLEVALDALLPFARWHPARLERVRRVFDTRFYLVQAPEGQAASVDETENVQLFWSAAAETLARCDRGEGQIIFPTRRNLERLAQFTSFDDLAAHALSIPVEKVTPWQEERDGETHLCIPTHLGYPITSESLQTARRT</sequence>
<reference evidence="8 9" key="1">
    <citation type="submission" date="2014-02" db="EMBL/GenBank/DDBJ databases">
        <title>Whole genome sequence of Sphingobium chlorophenolicum NBRC 16172.</title>
        <authorList>
            <person name="Gan H.M."/>
            <person name="Gan H.Y."/>
            <person name="Chew T.H."/>
            <person name="Savka M.A."/>
        </authorList>
    </citation>
    <scope>NUCLEOTIDE SEQUENCE [LARGE SCALE GENOMIC DNA]</scope>
    <source>
        <strain evidence="8 9">NBRC 16172</strain>
    </source>
</reference>
<dbReference type="eggNOG" id="COG1051">
    <property type="taxonomic scope" value="Bacteria"/>
</dbReference>
<dbReference type="Gene3D" id="3.90.79.10">
    <property type="entry name" value="Nucleoside Triphosphate Pyrophosphohydrolase"/>
    <property type="match status" value="1"/>
</dbReference>
<dbReference type="InterPro" id="IPR000086">
    <property type="entry name" value="NUDIX_hydrolase_dom"/>
</dbReference>
<comment type="cofactor">
    <cofactor evidence="2">
        <name>Mg(2+)</name>
        <dbReference type="ChEBI" id="CHEBI:18420"/>
    </cofactor>
</comment>
<feature type="domain" description="Nudix hydrolase" evidence="7">
    <location>
        <begin position="8"/>
        <end position="196"/>
    </location>
</feature>
<dbReference type="InterPro" id="IPR015797">
    <property type="entry name" value="NUDIX_hydrolase-like_dom_sf"/>
</dbReference>
<evidence type="ECO:0000256" key="6">
    <source>
        <dbReference type="ARBA" id="ARBA00023211"/>
    </source>
</evidence>
<dbReference type="AlphaFoldDB" id="A0A081RJH0"/>
<comment type="caution">
    <text evidence="8">The sequence shown here is derived from an EMBL/GenBank/DDBJ whole genome shotgun (WGS) entry which is preliminary data.</text>
</comment>
<dbReference type="Proteomes" id="UP000028411">
    <property type="component" value="Unassembled WGS sequence"/>
</dbReference>
<evidence type="ECO:0000256" key="5">
    <source>
        <dbReference type="ARBA" id="ARBA00022842"/>
    </source>
</evidence>
<accession>A0A081RJH0</accession>
<comment type="cofactor">
    <cofactor evidence="1">
        <name>Mn(2+)</name>
        <dbReference type="ChEBI" id="CHEBI:29035"/>
    </cofactor>
</comment>
<dbReference type="PROSITE" id="PS51462">
    <property type="entry name" value="NUDIX"/>
    <property type="match status" value="1"/>
</dbReference>